<comment type="caution">
    <text evidence="9">The sequence shown here is derived from an EMBL/GenBank/DDBJ whole genome shotgun (WGS) entry which is preliminary data.</text>
</comment>
<dbReference type="Pfam" id="PF01661">
    <property type="entry name" value="Macro"/>
    <property type="match status" value="1"/>
</dbReference>
<keyword evidence="3 6" id="KW-0808">Transferase</keyword>
<dbReference type="InterPro" id="IPR002589">
    <property type="entry name" value="Macro_dom"/>
</dbReference>
<dbReference type="InterPro" id="IPR052056">
    <property type="entry name" value="Mono-ARTD/PARP"/>
</dbReference>
<dbReference type="PROSITE" id="PS51059">
    <property type="entry name" value="PARP_CATALYTIC"/>
    <property type="match status" value="1"/>
</dbReference>
<evidence type="ECO:0000256" key="4">
    <source>
        <dbReference type="ARBA" id="ARBA00023027"/>
    </source>
</evidence>
<dbReference type="Pfam" id="PF00644">
    <property type="entry name" value="PARP"/>
    <property type="match status" value="1"/>
</dbReference>
<dbReference type="SUPFAM" id="SSF56399">
    <property type="entry name" value="ADP-ribosylation"/>
    <property type="match status" value="1"/>
</dbReference>
<dbReference type="Gene3D" id="3.90.228.10">
    <property type="match status" value="1"/>
</dbReference>
<dbReference type="EMBL" id="CAJNOT010000551">
    <property type="protein sequence ID" value="CAF1018619.1"/>
    <property type="molecule type" value="Genomic_DNA"/>
</dbReference>
<evidence type="ECO:0000256" key="2">
    <source>
        <dbReference type="ARBA" id="ARBA00022676"/>
    </source>
</evidence>
<protein>
    <recommendedName>
        <fullName evidence="6">Poly [ADP-ribose] polymerase</fullName>
        <shortName evidence="6">PARP</shortName>
        <ecNumber evidence="6">2.4.2.-</ecNumber>
    </recommendedName>
</protein>
<dbReference type="EC" id="2.4.2.-" evidence="6"/>
<dbReference type="InterPro" id="IPR043472">
    <property type="entry name" value="Macro_dom-like"/>
</dbReference>
<dbReference type="GO" id="GO:0003950">
    <property type="term" value="F:NAD+ poly-ADP-ribosyltransferase activity"/>
    <property type="evidence" value="ECO:0007669"/>
    <property type="project" value="UniProtKB-UniRule"/>
</dbReference>
<dbReference type="SUPFAM" id="SSF52949">
    <property type="entry name" value="Macro domain-like"/>
    <property type="match status" value="2"/>
</dbReference>
<keyword evidence="2 6" id="KW-0328">Glycosyltransferase</keyword>
<dbReference type="PANTHER" id="PTHR14453:SF67">
    <property type="entry name" value="POLY [ADP-RIBOSE] POLYMERASE"/>
    <property type="match status" value="1"/>
</dbReference>
<comment type="subcellular location">
    <subcellularLocation>
        <location evidence="1">Nucleus</location>
    </subcellularLocation>
</comment>
<sequence length="525" mass="58742">MEASTSSNRPIHVRKGDLTKEQTDVIVVCSSSIGLLASVLQAGGDTVMSSYNIELRKNSTQIIAVAASGQLLAKAIYFVSWEPNSDEILLCKSLEKLVSNVIKKATNEKYKSIAFPAIGCGQFGCSINLVTKTLIGKVHQLRTFHSMTVSFIIQPNRTDIYDEFQKQIDLLEPFEQLEPLERTPEIPTVSVPIRNGMIIVEKGNITTQKVDAIIGNSSSIALQDTIIKAAGDEVETAWEPDADDSILRQSIIDFIWNIIQNVISCNYTSIACPAIGCGGYGCSVDIVVKTIVQEIKNQLKTRNLALTVKFVIRPEQQNIYDEFCKQVLASEEEIFKISIEDRLPATWVKSTSNQLRFTVPTNTDEYKSIFKPFDKAMKERYTQIIKIERIQNERWLIQYLAHSRDFKKRLTVDTEKRLYHGCPEKAANSIIEDCFNRSFAGVNGTAYGVGVYFSSNPVYSHGYTQPSAHGERCMFVARVLIGKTTNGNSSMRTRPVGFDSTSDGNHIYVTYHDAQALAEYLITYK</sequence>
<dbReference type="Gene3D" id="3.40.220.10">
    <property type="entry name" value="Leucine Aminopeptidase, subunit E, domain 1"/>
    <property type="match status" value="2"/>
</dbReference>
<evidence type="ECO:0000259" key="8">
    <source>
        <dbReference type="PROSITE" id="PS51154"/>
    </source>
</evidence>
<accession>A0A814I281</accession>
<reference evidence="9" key="1">
    <citation type="submission" date="2021-02" db="EMBL/GenBank/DDBJ databases">
        <authorList>
            <person name="Nowell W R."/>
        </authorList>
    </citation>
    <scope>NUCLEOTIDE SEQUENCE</scope>
</reference>
<dbReference type="InterPro" id="IPR012317">
    <property type="entry name" value="Poly(ADP-ribose)pol_cat_dom"/>
</dbReference>
<evidence type="ECO:0000256" key="3">
    <source>
        <dbReference type="ARBA" id="ARBA00022679"/>
    </source>
</evidence>
<dbReference type="PANTHER" id="PTHR14453">
    <property type="entry name" value="PARP/ZINC FINGER CCCH TYPE DOMAIN CONTAINING PROTEIN"/>
    <property type="match status" value="1"/>
</dbReference>
<dbReference type="GO" id="GO:0005737">
    <property type="term" value="C:cytoplasm"/>
    <property type="evidence" value="ECO:0007669"/>
    <property type="project" value="TreeGrafter"/>
</dbReference>
<gene>
    <name evidence="9" type="ORF">ZHD862_LOCUS13415</name>
</gene>
<feature type="domain" description="PARP catalytic" evidence="7">
    <location>
        <begin position="343"/>
        <end position="525"/>
    </location>
</feature>
<feature type="domain" description="Macro" evidence="8">
    <location>
        <begin position="1"/>
        <end position="152"/>
    </location>
</feature>
<evidence type="ECO:0000259" key="7">
    <source>
        <dbReference type="PROSITE" id="PS51059"/>
    </source>
</evidence>
<dbReference type="GO" id="GO:0010629">
    <property type="term" value="P:negative regulation of gene expression"/>
    <property type="evidence" value="ECO:0007669"/>
    <property type="project" value="TreeGrafter"/>
</dbReference>
<evidence type="ECO:0000313" key="10">
    <source>
        <dbReference type="Proteomes" id="UP000663864"/>
    </source>
</evidence>
<evidence type="ECO:0000256" key="6">
    <source>
        <dbReference type="RuleBase" id="RU362114"/>
    </source>
</evidence>
<dbReference type="GO" id="GO:0005634">
    <property type="term" value="C:nucleus"/>
    <property type="evidence" value="ECO:0007669"/>
    <property type="project" value="UniProtKB-SubCell"/>
</dbReference>
<keyword evidence="5" id="KW-0539">Nucleus</keyword>
<dbReference type="PROSITE" id="PS51154">
    <property type="entry name" value="MACRO"/>
    <property type="match status" value="1"/>
</dbReference>
<dbReference type="AlphaFoldDB" id="A0A814I281"/>
<evidence type="ECO:0000256" key="5">
    <source>
        <dbReference type="ARBA" id="ARBA00023242"/>
    </source>
</evidence>
<keyword evidence="4 6" id="KW-0520">NAD</keyword>
<dbReference type="Proteomes" id="UP000663864">
    <property type="component" value="Unassembled WGS sequence"/>
</dbReference>
<evidence type="ECO:0000313" key="9">
    <source>
        <dbReference type="EMBL" id="CAF1018619.1"/>
    </source>
</evidence>
<proteinExistence type="predicted"/>
<organism evidence="9 10">
    <name type="scientific">Rotaria sordida</name>
    <dbReference type="NCBI Taxonomy" id="392033"/>
    <lineage>
        <taxon>Eukaryota</taxon>
        <taxon>Metazoa</taxon>
        <taxon>Spiralia</taxon>
        <taxon>Gnathifera</taxon>
        <taxon>Rotifera</taxon>
        <taxon>Eurotatoria</taxon>
        <taxon>Bdelloidea</taxon>
        <taxon>Philodinida</taxon>
        <taxon>Philodinidae</taxon>
        <taxon>Rotaria</taxon>
    </lineage>
</organism>
<dbReference type="GO" id="GO:0003714">
    <property type="term" value="F:transcription corepressor activity"/>
    <property type="evidence" value="ECO:0007669"/>
    <property type="project" value="TreeGrafter"/>
</dbReference>
<evidence type="ECO:0000256" key="1">
    <source>
        <dbReference type="ARBA" id="ARBA00004123"/>
    </source>
</evidence>
<name>A0A814I281_9BILA</name>